<evidence type="ECO:0000313" key="1">
    <source>
        <dbReference type="EMBL" id="MCU7551708.1"/>
    </source>
</evidence>
<dbReference type="InterPro" id="IPR036388">
    <property type="entry name" value="WH-like_DNA-bd_sf"/>
</dbReference>
<dbReference type="PROSITE" id="PS51197">
    <property type="entry name" value="HTH_RRF2_2"/>
    <property type="match status" value="1"/>
</dbReference>
<evidence type="ECO:0000313" key="2">
    <source>
        <dbReference type="Proteomes" id="UP001155483"/>
    </source>
</evidence>
<dbReference type="SUPFAM" id="SSF46785">
    <property type="entry name" value="Winged helix' DNA-binding domain"/>
    <property type="match status" value="1"/>
</dbReference>
<accession>A0A9X3BJW0</accession>
<dbReference type="InterPro" id="IPR000944">
    <property type="entry name" value="Tscrpt_reg_Rrf2"/>
</dbReference>
<reference evidence="1" key="1">
    <citation type="submission" date="2022-09" db="EMBL/GenBank/DDBJ databases">
        <authorList>
            <person name="Yuan C."/>
            <person name="Ke Z."/>
        </authorList>
    </citation>
    <scope>NUCLEOTIDE SEQUENCE</scope>
    <source>
        <strain evidence="1">LB-8</strain>
    </source>
</reference>
<dbReference type="AlphaFoldDB" id="A0A9X3BJW0"/>
<name>A0A9X3BJW0_9BACT</name>
<comment type="caution">
    <text evidence="1">The sequence shown here is derived from an EMBL/GenBank/DDBJ whole genome shotgun (WGS) entry which is preliminary data.</text>
</comment>
<sequence length="143" mass="16000">MLSTSCKYAIRAAVYLMSESRKSNRPGIKEIAEEIEANEHTTAKILQLLVKEGIINSAKGPNGGFYATPDSHPVYLIDIVKVVDGEHFFFECGLGLKECSEAKPCPIHHTYKEARQQLYHQFSTLSVQELSKDLSLGKAFLKR</sequence>
<dbReference type="GO" id="GO:0003700">
    <property type="term" value="F:DNA-binding transcription factor activity"/>
    <property type="evidence" value="ECO:0007669"/>
    <property type="project" value="TreeGrafter"/>
</dbReference>
<organism evidence="1 2">
    <name type="scientific">Paraflavisolibacter caeni</name>
    <dbReference type="NCBI Taxonomy" id="2982496"/>
    <lineage>
        <taxon>Bacteria</taxon>
        <taxon>Pseudomonadati</taxon>
        <taxon>Bacteroidota</taxon>
        <taxon>Chitinophagia</taxon>
        <taxon>Chitinophagales</taxon>
        <taxon>Chitinophagaceae</taxon>
        <taxon>Paraflavisolibacter</taxon>
    </lineage>
</organism>
<protein>
    <submittedName>
        <fullName evidence="1">Rrf2 family transcriptional regulator</fullName>
    </submittedName>
</protein>
<reference evidence="1" key="2">
    <citation type="submission" date="2023-04" db="EMBL/GenBank/DDBJ databases">
        <title>Paracnuella aquatica gen. nov., sp. nov., a member of the family Chitinophagaceae isolated from a hot spring.</title>
        <authorList>
            <person name="Wang C."/>
        </authorList>
    </citation>
    <scope>NUCLEOTIDE SEQUENCE</scope>
    <source>
        <strain evidence="1">LB-8</strain>
    </source>
</reference>
<dbReference type="PANTHER" id="PTHR33221">
    <property type="entry name" value="WINGED HELIX-TURN-HELIX TRANSCRIPTIONAL REGULATOR, RRF2 FAMILY"/>
    <property type="match status" value="1"/>
</dbReference>
<dbReference type="NCBIfam" id="TIGR00738">
    <property type="entry name" value="rrf2_super"/>
    <property type="match status" value="1"/>
</dbReference>
<dbReference type="Gene3D" id="1.10.10.10">
    <property type="entry name" value="Winged helix-like DNA-binding domain superfamily/Winged helix DNA-binding domain"/>
    <property type="match status" value="1"/>
</dbReference>
<dbReference type="GO" id="GO:0005829">
    <property type="term" value="C:cytosol"/>
    <property type="evidence" value="ECO:0007669"/>
    <property type="project" value="TreeGrafter"/>
</dbReference>
<dbReference type="RefSeq" id="WP_279299144.1">
    <property type="nucleotide sequence ID" value="NZ_JAOTIF010000022.1"/>
</dbReference>
<dbReference type="Pfam" id="PF02082">
    <property type="entry name" value="Rrf2"/>
    <property type="match status" value="1"/>
</dbReference>
<dbReference type="PANTHER" id="PTHR33221:SF15">
    <property type="entry name" value="HTH-TYPE TRANSCRIPTIONAL REGULATOR YWGB-RELATED"/>
    <property type="match status" value="1"/>
</dbReference>
<dbReference type="EMBL" id="JAOTIF010000022">
    <property type="protein sequence ID" value="MCU7551708.1"/>
    <property type="molecule type" value="Genomic_DNA"/>
</dbReference>
<keyword evidence="2" id="KW-1185">Reference proteome</keyword>
<proteinExistence type="predicted"/>
<gene>
    <name evidence="1" type="ORF">OCK74_21485</name>
</gene>
<dbReference type="Proteomes" id="UP001155483">
    <property type="component" value="Unassembled WGS sequence"/>
</dbReference>
<dbReference type="InterPro" id="IPR036390">
    <property type="entry name" value="WH_DNA-bd_sf"/>
</dbReference>